<feature type="transmembrane region" description="Helical" evidence="1">
    <location>
        <begin position="74"/>
        <end position="95"/>
    </location>
</feature>
<gene>
    <name evidence="2" type="ORF">GCM10008959_41470</name>
</gene>
<keyword evidence="1" id="KW-0812">Transmembrane</keyword>
<comment type="caution">
    <text evidence="2">The sequence shown here is derived from an EMBL/GenBank/DDBJ whole genome shotgun (WGS) entry which is preliminary data.</text>
</comment>
<sequence length="107" mass="11104">MTTLLNSLGASLGILAAGLIFVYADWTGQRDLAWRAALGVLGAVVFGGVLPFLLIGLVPSLAAYDSRSVGRGAGLLLLLVVNIAGTLVAFLPWLIAGNWLSVLRRTG</sequence>
<keyword evidence="1" id="KW-0472">Membrane</keyword>
<dbReference type="EMBL" id="BMQM01000068">
    <property type="protein sequence ID" value="GGR76413.1"/>
    <property type="molecule type" value="Genomic_DNA"/>
</dbReference>
<accession>A0ABQ2S0I1</accession>
<evidence type="ECO:0000313" key="3">
    <source>
        <dbReference type="Proteomes" id="UP000634308"/>
    </source>
</evidence>
<organism evidence="2 3">
    <name type="scientific">Deinococcus seoulensis</name>
    <dbReference type="NCBI Taxonomy" id="1837379"/>
    <lineage>
        <taxon>Bacteria</taxon>
        <taxon>Thermotogati</taxon>
        <taxon>Deinococcota</taxon>
        <taxon>Deinococci</taxon>
        <taxon>Deinococcales</taxon>
        <taxon>Deinococcaceae</taxon>
        <taxon>Deinococcus</taxon>
    </lineage>
</organism>
<keyword evidence="1" id="KW-1133">Transmembrane helix</keyword>
<feature type="transmembrane region" description="Helical" evidence="1">
    <location>
        <begin position="6"/>
        <end position="24"/>
    </location>
</feature>
<feature type="transmembrane region" description="Helical" evidence="1">
    <location>
        <begin position="36"/>
        <end position="62"/>
    </location>
</feature>
<evidence type="ECO:0000313" key="2">
    <source>
        <dbReference type="EMBL" id="GGR76413.1"/>
    </source>
</evidence>
<name>A0ABQ2S0I1_9DEIO</name>
<dbReference type="Proteomes" id="UP000634308">
    <property type="component" value="Unassembled WGS sequence"/>
</dbReference>
<evidence type="ECO:0000256" key="1">
    <source>
        <dbReference type="SAM" id="Phobius"/>
    </source>
</evidence>
<proteinExistence type="predicted"/>
<reference evidence="3" key="1">
    <citation type="journal article" date="2019" name="Int. J. Syst. Evol. Microbiol.">
        <title>The Global Catalogue of Microorganisms (GCM) 10K type strain sequencing project: providing services to taxonomists for standard genome sequencing and annotation.</title>
        <authorList>
            <consortium name="The Broad Institute Genomics Platform"/>
            <consortium name="The Broad Institute Genome Sequencing Center for Infectious Disease"/>
            <person name="Wu L."/>
            <person name="Ma J."/>
        </authorList>
    </citation>
    <scope>NUCLEOTIDE SEQUENCE [LARGE SCALE GENOMIC DNA]</scope>
    <source>
        <strain evidence="3">JCM 31404</strain>
    </source>
</reference>
<keyword evidence="3" id="KW-1185">Reference proteome</keyword>
<protein>
    <recommendedName>
        <fullName evidence="4">Major facilitator superfamily (MFS) profile domain-containing protein</fullName>
    </recommendedName>
</protein>
<dbReference type="RefSeq" id="WP_189066901.1">
    <property type="nucleotide sequence ID" value="NZ_BMQM01000068.1"/>
</dbReference>
<evidence type="ECO:0008006" key="4">
    <source>
        <dbReference type="Google" id="ProtNLM"/>
    </source>
</evidence>